<organism evidence="1 2">
    <name type="scientific">Leptospira inadai serovar Lyme str. 10</name>
    <dbReference type="NCBI Taxonomy" id="1049790"/>
    <lineage>
        <taxon>Bacteria</taxon>
        <taxon>Pseudomonadati</taxon>
        <taxon>Spirochaetota</taxon>
        <taxon>Spirochaetia</taxon>
        <taxon>Leptospirales</taxon>
        <taxon>Leptospiraceae</taxon>
        <taxon>Leptospira</taxon>
    </lineage>
</organism>
<comment type="caution">
    <text evidence="1">The sequence shown here is derived from an EMBL/GenBank/DDBJ whole genome shotgun (WGS) entry which is preliminary data.</text>
</comment>
<dbReference type="AlphaFoldDB" id="V6HBC4"/>
<dbReference type="STRING" id="1049790.LEP1GSC047_0507"/>
<gene>
    <name evidence="1" type="ORF">LEP1GSC047_0507</name>
</gene>
<dbReference type="EMBL" id="AHMM02000024">
    <property type="protein sequence ID" value="EQA35873.1"/>
    <property type="molecule type" value="Genomic_DNA"/>
</dbReference>
<proteinExistence type="predicted"/>
<name>V6HBC4_9LEPT</name>
<accession>V6HBC4</accession>
<protein>
    <submittedName>
        <fullName evidence="1">Uncharacterized protein</fullName>
    </submittedName>
</protein>
<evidence type="ECO:0000313" key="1">
    <source>
        <dbReference type="EMBL" id="EQA35873.1"/>
    </source>
</evidence>
<sequence length="41" mass="4648">MPFLISYHKTPKMSTIVTNVSSRNFTSEKPNHPLPSRASFV</sequence>
<evidence type="ECO:0000313" key="2">
    <source>
        <dbReference type="Proteomes" id="UP000018719"/>
    </source>
</evidence>
<dbReference type="Proteomes" id="UP000018719">
    <property type="component" value="Unassembled WGS sequence"/>
</dbReference>
<reference evidence="1 2" key="1">
    <citation type="submission" date="2013-05" db="EMBL/GenBank/DDBJ databases">
        <authorList>
            <person name="Harkins D.M."/>
            <person name="Durkin A.S."/>
            <person name="Brinkac L.M."/>
            <person name="Haft D.H."/>
            <person name="Selengut J.D."/>
            <person name="Sanka R."/>
            <person name="DePew J."/>
            <person name="Purushe J."/>
            <person name="Hartskeerl R.A."/>
            <person name="Ahmed A."/>
            <person name="van der Linden H."/>
            <person name="Goris M.G.A."/>
            <person name="Vinetz J.M."/>
            <person name="Sutton G.G."/>
            <person name="Nierman W.C."/>
            <person name="Fouts D.E."/>
        </authorList>
    </citation>
    <scope>NUCLEOTIDE SEQUENCE [LARGE SCALE GENOMIC DNA]</scope>
    <source>
        <strain evidence="1 2">10</strain>
    </source>
</reference>